<dbReference type="InterPro" id="IPR014710">
    <property type="entry name" value="RmlC-like_jellyroll"/>
</dbReference>
<sequence>MLSKVNLIDEVNNIEQLYVYKKIGMLNKHTMSVVQVENRTLDFHIHDESDELFYVIEGKFKLETTEGFTEVGEGEFIIVPRKTIHRPVVTELTKFLMIELEGTLNKENSGDLYEDK</sequence>
<dbReference type="PANTHER" id="PTHR36114">
    <property type="entry name" value="16.7 KDA PROTEIN IN WHIE LOCUS"/>
    <property type="match status" value="1"/>
</dbReference>
<dbReference type="InterPro" id="IPR052044">
    <property type="entry name" value="PKS_Associated_Protein"/>
</dbReference>
<dbReference type="Proteomes" id="UP001623600">
    <property type="component" value="Unassembled WGS sequence"/>
</dbReference>
<reference evidence="2 3" key="1">
    <citation type="submission" date="2024-11" db="EMBL/GenBank/DDBJ databases">
        <authorList>
            <person name="Heng Y.C."/>
            <person name="Lim A.C.H."/>
            <person name="Lee J.K.Y."/>
            <person name="Kittelmann S."/>
        </authorList>
    </citation>
    <scope>NUCLEOTIDE SEQUENCE [LARGE SCALE GENOMIC DNA]</scope>
    <source>
        <strain evidence="2 3">WILCCON 0112</strain>
    </source>
</reference>
<comment type="caution">
    <text evidence="2">The sequence shown here is derived from an EMBL/GenBank/DDBJ whole genome shotgun (WGS) entry which is preliminary data.</text>
</comment>
<organism evidence="2 3">
    <name type="scientific">Candidatus Clostridium helianthi</name>
    <dbReference type="NCBI Taxonomy" id="3381660"/>
    <lineage>
        <taxon>Bacteria</taxon>
        <taxon>Bacillati</taxon>
        <taxon>Bacillota</taxon>
        <taxon>Clostridia</taxon>
        <taxon>Eubacteriales</taxon>
        <taxon>Clostridiaceae</taxon>
        <taxon>Clostridium</taxon>
    </lineage>
</organism>
<dbReference type="PANTHER" id="PTHR36114:SF1">
    <property type="entry name" value="16.7 KDA PROTEIN IN WHIE LOCUS"/>
    <property type="match status" value="1"/>
</dbReference>
<protein>
    <submittedName>
        <fullName evidence="2">Cupin domain-containing protein</fullName>
    </submittedName>
</protein>
<dbReference type="Gene3D" id="2.60.120.10">
    <property type="entry name" value="Jelly Rolls"/>
    <property type="match status" value="1"/>
</dbReference>
<dbReference type="SUPFAM" id="SSF51182">
    <property type="entry name" value="RmlC-like cupins"/>
    <property type="match status" value="1"/>
</dbReference>
<dbReference type="EMBL" id="JBJIAB010000030">
    <property type="protein sequence ID" value="MFL0167230.1"/>
    <property type="molecule type" value="Genomic_DNA"/>
</dbReference>
<gene>
    <name evidence="2" type="ORF">ACJDTP_19345</name>
</gene>
<evidence type="ECO:0000313" key="3">
    <source>
        <dbReference type="Proteomes" id="UP001623600"/>
    </source>
</evidence>
<name>A0ABW8SAJ4_9CLOT</name>
<dbReference type="InterPro" id="IPR011051">
    <property type="entry name" value="RmlC_Cupin_sf"/>
</dbReference>
<dbReference type="RefSeq" id="WP_406762140.1">
    <property type="nucleotide sequence ID" value="NZ_JBJIAB010000030.1"/>
</dbReference>
<keyword evidence="3" id="KW-1185">Reference proteome</keyword>
<feature type="domain" description="Cupin type-2" evidence="1">
    <location>
        <begin position="40"/>
        <end position="95"/>
    </location>
</feature>
<evidence type="ECO:0000313" key="2">
    <source>
        <dbReference type="EMBL" id="MFL0167230.1"/>
    </source>
</evidence>
<dbReference type="Pfam" id="PF07883">
    <property type="entry name" value="Cupin_2"/>
    <property type="match status" value="1"/>
</dbReference>
<dbReference type="InterPro" id="IPR013096">
    <property type="entry name" value="Cupin_2"/>
</dbReference>
<proteinExistence type="predicted"/>
<accession>A0ABW8SAJ4</accession>
<evidence type="ECO:0000259" key="1">
    <source>
        <dbReference type="Pfam" id="PF07883"/>
    </source>
</evidence>